<evidence type="ECO:0000313" key="1">
    <source>
        <dbReference type="EMBL" id="KAK9323977.1"/>
    </source>
</evidence>
<organism evidence="1 2">
    <name type="scientific">Lipomyces orientalis</name>
    <dbReference type="NCBI Taxonomy" id="1233043"/>
    <lineage>
        <taxon>Eukaryota</taxon>
        <taxon>Fungi</taxon>
        <taxon>Dikarya</taxon>
        <taxon>Ascomycota</taxon>
        <taxon>Saccharomycotina</taxon>
        <taxon>Lipomycetes</taxon>
        <taxon>Lipomycetales</taxon>
        <taxon>Lipomycetaceae</taxon>
        <taxon>Lipomyces</taxon>
    </lineage>
</organism>
<comment type="caution">
    <text evidence="1">The sequence shown here is derived from an EMBL/GenBank/DDBJ whole genome shotgun (WGS) entry which is preliminary data.</text>
</comment>
<proteinExistence type="predicted"/>
<evidence type="ECO:0000313" key="2">
    <source>
        <dbReference type="Proteomes" id="UP001489719"/>
    </source>
</evidence>
<sequence>MDFATISAAVAGSVSSAVVFHPFDTLLTLRQTSISTSYILPFRQYWRGVTISALLSTPAYALYLVSYREAKKEFAPYLGADSGLNYVASGVAAEVTSSVLFTPMENIKGRLQLKNGSGHESTSEMIKNIYKHEGLRSFFRGYWMSLLIYTPNSVFYWYTYENLKKLMRRSSYTDESSASSVQPSRDLTAAQYAVASSIATVGGESISNFFDIIKTRQQLALSDEIKRVRPDDQHGLVNVAKNLIKEEGLVRALFKGLHIRLMYALPAGVMSMVIVEKLKPDVDDDYEL</sequence>
<dbReference type="Proteomes" id="UP001489719">
    <property type="component" value="Unassembled WGS sequence"/>
</dbReference>
<gene>
    <name evidence="1" type="ORF">V1517DRAFT_318945</name>
</gene>
<keyword evidence="2" id="KW-1185">Reference proteome</keyword>
<name>A0ACC3TTJ4_9ASCO</name>
<accession>A0ACC3TTJ4</accession>
<reference evidence="2" key="1">
    <citation type="journal article" date="2024" name="Front. Bioeng. Biotechnol.">
        <title>Genome-scale model development and genomic sequencing of the oleaginous clade Lipomyces.</title>
        <authorList>
            <person name="Czajka J.J."/>
            <person name="Han Y."/>
            <person name="Kim J."/>
            <person name="Mondo S.J."/>
            <person name="Hofstad B.A."/>
            <person name="Robles A."/>
            <person name="Haridas S."/>
            <person name="Riley R."/>
            <person name="LaButti K."/>
            <person name="Pangilinan J."/>
            <person name="Andreopoulos W."/>
            <person name="Lipzen A."/>
            <person name="Yan J."/>
            <person name="Wang M."/>
            <person name="Ng V."/>
            <person name="Grigoriev I.V."/>
            <person name="Spatafora J.W."/>
            <person name="Magnuson J.K."/>
            <person name="Baker S.E."/>
            <person name="Pomraning K.R."/>
        </authorList>
    </citation>
    <scope>NUCLEOTIDE SEQUENCE [LARGE SCALE GENOMIC DNA]</scope>
    <source>
        <strain evidence="2">CBS 10300</strain>
    </source>
</reference>
<protein>
    <submittedName>
        <fullName evidence="1">Mitochondrial carrier domain-containing protein</fullName>
    </submittedName>
</protein>
<dbReference type="EMBL" id="MU970055">
    <property type="protein sequence ID" value="KAK9323977.1"/>
    <property type="molecule type" value="Genomic_DNA"/>
</dbReference>